<dbReference type="GO" id="GO:0160148">
    <property type="term" value="F:tRNA pseudouridine(55) synthase activity"/>
    <property type="evidence" value="ECO:0007669"/>
    <property type="project" value="UniProtKB-EC"/>
</dbReference>
<evidence type="ECO:0000259" key="8">
    <source>
        <dbReference type="Pfam" id="PF21237"/>
    </source>
</evidence>
<dbReference type="PANTHER" id="PTHR21568">
    <property type="entry name" value="TRNA PSEUDOURIDINE SYNTHASE PUS10"/>
    <property type="match status" value="1"/>
</dbReference>
<dbReference type="InterPro" id="IPR020103">
    <property type="entry name" value="PsdUridine_synth_cat_dom_sf"/>
</dbReference>
<dbReference type="EC" id="5.4.99.25" evidence="2"/>
<evidence type="ECO:0000256" key="5">
    <source>
        <dbReference type="ARBA" id="ARBA00075270"/>
    </source>
</evidence>
<dbReference type="FunFam" id="3.30.70.3190:FF:000001">
    <property type="entry name" value="tRNA pseudouridine synthase Pus10"/>
    <property type="match status" value="1"/>
</dbReference>
<dbReference type="Pfam" id="PF21237">
    <property type="entry name" value="Pus10_N_euk"/>
    <property type="match status" value="1"/>
</dbReference>
<evidence type="ECO:0000259" key="9">
    <source>
        <dbReference type="Pfam" id="PF21238"/>
    </source>
</evidence>
<dbReference type="OrthoDB" id="271937at2759"/>
<dbReference type="InterPro" id="IPR048741">
    <property type="entry name" value="Pus10-like_C"/>
</dbReference>
<evidence type="ECO:0000256" key="3">
    <source>
        <dbReference type="ARBA" id="ARBA00022694"/>
    </source>
</evidence>
<keyword evidence="4" id="KW-0413">Isomerase</keyword>
<evidence type="ECO:0000256" key="7">
    <source>
        <dbReference type="ARBA" id="ARBA00083669"/>
    </source>
</evidence>
<evidence type="ECO:0000313" key="10">
    <source>
        <dbReference type="EMBL" id="CAH0555777.1"/>
    </source>
</evidence>
<dbReference type="GO" id="GO:0031119">
    <property type="term" value="P:tRNA pseudouridine synthesis"/>
    <property type="evidence" value="ECO:0007669"/>
    <property type="project" value="UniProtKB-ARBA"/>
</dbReference>
<dbReference type="Gene3D" id="3.30.70.2510">
    <property type="match status" value="1"/>
</dbReference>
<evidence type="ECO:0000256" key="4">
    <source>
        <dbReference type="ARBA" id="ARBA00023235"/>
    </source>
</evidence>
<dbReference type="GO" id="GO:0003723">
    <property type="term" value="F:RNA binding"/>
    <property type="evidence" value="ECO:0007669"/>
    <property type="project" value="InterPro"/>
</dbReference>
<keyword evidence="11" id="KW-1185">Reference proteome</keyword>
<proteinExistence type="inferred from homology"/>
<feature type="domain" description="Pus10 N-terminal eukaryotes" evidence="8">
    <location>
        <begin position="65"/>
        <end position="237"/>
    </location>
</feature>
<keyword evidence="3" id="KW-0819">tRNA processing</keyword>
<evidence type="ECO:0000256" key="1">
    <source>
        <dbReference type="ARBA" id="ARBA00009652"/>
    </source>
</evidence>
<evidence type="ECO:0000313" key="11">
    <source>
        <dbReference type="Proteomes" id="UP001154078"/>
    </source>
</evidence>
<dbReference type="Pfam" id="PF21238">
    <property type="entry name" value="Pus10_C"/>
    <property type="match status" value="1"/>
</dbReference>
<feature type="domain" description="Pus10-like C-terminal" evidence="9">
    <location>
        <begin position="243"/>
        <end position="475"/>
    </location>
</feature>
<dbReference type="SUPFAM" id="SSF55120">
    <property type="entry name" value="Pseudouridine synthase"/>
    <property type="match status" value="1"/>
</dbReference>
<accession>A0A9P0FI51</accession>
<sequence>MDNLRNNIIEHLGELECCDRCILQHILLLESENFANPQKYFEKLQTQEDNKETNEESKKIKKNICRLCLDMLTDSSLDTFVEAIEKSNINVYKTDDFYVNITYPKSVYIRKHAITLYLDEKYPEFYKDSAPCEIFSKVFKYSINRKISEKLNKKQSQRSNFEINIDVGYSDDEQDVQKFINLDKSKFPYSNKQQYKHISRNIIIEVLNKVSKDQFRKIFPGIPAIPNNKAEINVVKCLAAPIFVGGRYLKFSRKLCQTPWIIGKVKVVELSVQDIIFDAVEKYIGKQEKMTFSSSGREDVDVRMLGNGRPFYIQIDNPKTRQISFEQFRKIEQEILQSKVLAVLHMQLVYKSDINLIKTGEESKKKTYLALCNTKGTNLNEIIEKINNHGPVELAQKTPIRVLHRRNMDTRTKNIYEMTAKPVQGHENLFELEMVTQAGTYVKEFVHGDFERTTPNLGTIVGHACDIITLDVKKIGERTSIRKITKIRHPQNSLFNPSNEALYHITGIQPIQERLEYLAKKFANKPENLNVMEPLILKTQLETTPRRKYPEKSLYDSLRELTED</sequence>
<comment type="similarity">
    <text evidence="1">Belongs to the pseudouridine synthase Pus10 family.</text>
</comment>
<dbReference type="InterPro" id="IPR039894">
    <property type="entry name" value="Pus10-like"/>
</dbReference>
<dbReference type="PANTHER" id="PTHR21568:SF0">
    <property type="entry name" value="TRNA PSEUDOURIDINE SYNTHASE PUS10"/>
    <property type="match status" value="1"/>
</dbReference>
<dbReference type="EMBL" id="OV121135">
    <property type="protein sequence ID" value="CAH0555777.1"/>
    <property type="molecule type" value="Genomic_DNA"/>
</dbReference>
<dbReference type="InterPro" id="IPR048742">
    <property type="entry name" value="Pus10_N_euk"/>
</dbReference>
<dbReference type="AlphaFoldDB" id="A0A9P0FI51"/>
<organism evidence="10 11">
    <name type="scientific">Brassicogethes aeneus</name>
    <name type="common">Rape pollen beetle</name>
    <name type="synonym">Meligethes aeneus</name>
    <dbReference type="NCBI Taxonomy" id="1431903"/>
    <lineage>
        <taxon>Eukaryota</taxon>
        <taxon>Metazoa</taxon>
        <taxon>Ecdysozoa</taxon>
        <taxon>Arthropoda</taxon>
        <taxon>Hexapoda</taxon>
        <taxon>Insecta</taxon>
        <taxon>Pterygota</taxon>
        <taxon>Neoptera</taxon>
        <taxon>Endopterygota</taxon>
        <taxon>Coleoptera</taxon>
        <taxon>Polyphaga</taxon>
        <taxon>Cucujiformia</taxon>
        <taxon>Nitidulidae</taxon>
        <taxon>Meligethinae</taxon>
        <taxon>Brassicogethes</taxon>
    </lineage>
</organism>
<dbReference type="FunFam" id="3.30.70.2510:FF:000001">
    <property type="entry name" value="tRNA pseudouridine synthase Pus10"/>
    <property type="match status" value="1"/>
</dbReference>
<protein>
    <recommendedName>
        <fullName evidence="2">tRNA pseudouridine(55) synthase</fullName>
        <ecNumber evidence="2">5.4.99.25</ecNumber>
    </recommendedName>
    <alternativeName>
        <fullName evidence="7">tRNA pseudouridine 55 synthase</fullName>
    </alternativeName>
    <alternativeName>
        <fullName evidence="5">tRNA pseudouridylate synthase</fullName>
    </alternativeName>
    <alternativeName>
        <fullName evidence="6">tRNA-uridine isomerase</fullName>
    </alternativeName>
</protein>
<reference evidence="10" key="1">
    <citation type="submission" date="2021-12" db="EMBL/GenBank/DDBJ databases">
        <authorList>
            <person name="King R."/>
        </authorList>
    </citation>
    <scope>NUCLEOTIDE SEQUENCE</scope>
</reference>
<evidence type="ECO:0000256" key="2">
    <source>
        <dbReference type="ARBA" id="ARBA00012787"/>
    </source>
</evidence>
<evidence type="ECO:0000256" key="6">
    <source>
        <dbReference type="ARBA" id="ARBA00079393"/>
    </source>
</evidence>
<gene>
    <name evidence="10" type="ORF">MELIAE_LOCUS7055</name>
</gene>
<dbReference type="Gene3D" id="3.30.70.3190">
    <property type="match status" value="1"/>
</dbReference>
<dbReference type="Proteomes" id="UP001154078">
    <property type="component" value="Chromosome 4"/>
</dbReference>
<name>A0A9P0FI51_BRAAE</name>